<proteinExistence type="predicted"/>
<protein>
    <submittedName>
        <fullName evidence="3">Keratin, type I cytoskeletal 9-like</fullName>
    </submittedName>
</protein>
<dbReference type="Proteomes" id="UP000038045">
    <property type="component" value="Unplaced"/>
</dbReference>
<feature type="region of interest" description="Disordered" evidence="1">
    <location>
        <begin position="112"/>
        <end position="161"/>
    </location>
</feature>
<evidence type="ECO:0000313" key="2">
    <source>
        <dbReference type="Proteomes" id="UP000038045"/>
    </source>
</evidence>
<dbReference type="AlphaFoldDB" id="A0A0N4Z7C6"/>
<dbReference type="WBParaSite" id="PTRK_0000307700.1">
    <property type="protein sequence ID" value="PTRK_0000307700.1"/>
    <property type="gene ID" value="PTRK_0000307700"/>
</dbReference>
<organism evidence="2 3">
    <name type="scientific">Parastrongyloides trichosuri</name>
    <name type="common">Possum-specific nematode worm</name>
    <dbReference type="NCBI Taxonomy" id="131310"/>
    <lineage>
        <taxon>Eukaryota</taxon>
        <taxon>Metazoa</taxon>
        <taxon>Ecdysozoa</taxon>
        <taxon>Nematoda</taxon>
        <taxon>Chromadorea</taxon>
        <taxon>Rhabditida</taxon>
        <taxon>Tylenchina</taxon>
        <taxon>Panagrolaimomorpha</taxon>
        <taxon>Strongyloidoidea</taxon>
        <taxon>Strongyloididae</taxon>
        <taxon>Parastrongyloides</taxon>
    </lineage>
</organism>
<feature type="region of interest" description="Disordered" evidence="1">
    <location>
        <begin position="183"/>
        <end position="398"/>
    </location>
</feature>
<feature type="region of interest" description="Disordered" evidence="1">
    <location>
        <begin position="1"/>
        <end position="96"/>
    </location>
</feature>
<feature type="compositionally biased region" description="Gly residues" evidence="1">
    <location>
        <begin position="12"/>
        <end position="24"/>
    </location>
</feature>
<feature type="compositionally biased region" description="Polar residues" evidence="1">
    <location>
        <begin position="191"/>
        <end position="201"/>
    </location>
</feature>
<feature type="compositionally biased region" description="Basic and acidic residues" evidence="1">
    <location>
        <begin position="258"/>
        <end position="271"/>
    </location>
</feature>
<sequence length="398" mass="41175">MASVYLGTPGINQGGGQSSQGGGYNKNNKSSNPVYDGGSSGAGNRSLYILPGGYQGQYSPSSSGSNYTSSSGFSSPASSNYGGAGGNGNGSGGGFSSGGGVGARSCYLAPSFNDVRNTSNYPGERGTPNNNPVKAQKSSGNVAPGPVVASDGASPAPLKEINSRSKIGSAYIASEMNAKEGASNYAADRITPNNADKQASTPAIPEPAAKEGGSVMKPTTKDGTSLIKPTTTTKPSSAYVSPEMNAKEGASNYAKKPLKSDEKDKNDDKKNPLLSTSDKPLCIERGANSMVGTSTMNNKSTIDNKNNFSAVNNTQHADEENDDEKDDEKYVLLPGETPEQAKKRLAAQAGNKGAKPNGEKSATTGLPMASSEVKKKKKKKKKKDKQVAVHIVYEEEEE</sequence>
<accession>A0A0N4Z7C6</accession>
<evidence type="ECO:0000313" key="3">
    <source>
        <dbReference type="WBParaSite" id="PTRK_0000307700.1"/>
    </source>
</evidence>
<feature type="compositionally biased region" description="Low complexity" evidence="1">
    <location>
        <begin position="56"/>
        <end position="81"/>
    </location>
</feature>
<feature type="compositionally biased region" description="Gly residues" evidence="1">
    <location>
        <begin position="82"/>
        <end position="96"/>
    </location>
</feature>
<evidence type="ECO:0000256" key="1">
    <source>
        <dbReference type="SAM" id="MobiDB-lite"/>
    </source>
</evidence>
<feature type="compositionally biased region" description="Polar residues" evidence="1">
    <location>
        <begin position="114"/>
        <end position="141"/>
    </location>
</feature>
<feature type="compositionally biased region" description="Basic residues" evidence="1">
    <location>
        <begin position="374"/>
        <end position="384"/>
    </location>
</feature>
<keyword evidence="2" id="KW-1185">Reference proteome</keyword>
<dbReference type="STRING" id="131310.A0A0N4Z7C6"/>
<reference evidence="3" key="1">
    <citation type="submission" date="2017-02" db="UniProtKB">
        <authorList>
            <consortium name="WormBaseParasite"/>
        </authorList>
    </citation>
    <scope>IDENTIFICATION</scope>
</reference>
<name>A0A0N4Z7C6_PARTI</name>
<feature type="compositionally biased region" description="Polar residues" evidence="1">
    <location>
        <begin position="221"/>
        <end position="239"/>
    </location>
</feature>
<feature type="compositionally biased region" description="Polar residues" evidence="1">
    <location>
        <begin position="290"/>
        <end position="315"/>
    </location>
</feature>